<dbReference type="Proteomes" id="UP001229421">
    <property type="component" value="Unassembled WGS sequence"/>
</dbReference>
<dbReference type="EMBL" id="JAUHHV010000001">
    <property type="protein sequence ID" value="KAK1436306.1"/>
    <property type="molecule type" value="Genomic_DNA"/>
</dbReference>
<comment type="caution">
    <text evidence="2">The sequence shown here is derived from an EMBL/GenBank/DDBJ whole genome shotgun (WGS) entry which is preliminary data.</text>
</comment>
<protein>
    <submittedName>
        <fullName evidence="2">Uncharacterized protein</fullName>
    </submittedName>
</protein>
<dbReference type="AlphaFoldDB" id="A0AAD8P8U9"/>
<sequence>MRKSSGAGKKKEADAIDEVEELLKLTQQDLLLNLSINSHIKSKSQFDFIPEASNSNAIDPDLDRRFQALRSKTQITSSNKQDVDVDNLFARFSALKTPNASNSTIKLDSSPVVDVEDEDEEDEVQKIINWAKDAARLDPSPSSEIDESDDNDDKSDDDESDDDNEAVASKKKGSKK</sequence>
<gene>
    <name evidence="2" type="ORF">QVD17_02085</name>
</gene>
<feature type="region of interest" description="Disordered" evidence="1">
    <location>
        <begin position="100"/>
        <end position="176"/>
    </location>
</feature>
<feature type="compositionally biased region" description="Acidic residues" evidence="1">
    <location>
        <begin position="144"/>
        <end position="165"/>
    </location>
</feature>
<organism evidence="2 3">
    <name type="scientific">Tagetes erecta</name>
    <name type="common">African marigold</name>
    <dbReference type="NCBI Taxonomy" id="13708"/>
    <lineage>
        <taxon>Eukaryota</taxon>
        <taxon>Viridiplantae</taxon>
        <taxon>Streptophyta</taxon>
        <taxon>Embryophyta</taxon>
        <taxon>Tracheophyta</taxon>
        <taxon>Spermatophyta</taxon>
        <taxon>Magnoliopsida</taxon>
        <taxon>eudicotyledons</taxon>
        <taxon>Gunneridae</taxon>
        <taxon>Pentapetalae</taxon>
        <taxon>asterids</taxon>
        <taxon>campanulids</taxon>
        <taxon>Asterales</taxon>
        <taxon>Asteraceae</taxon>
        <taxon>Asteroideae</taxon>
        <taxon>Heliantheae alliance</taxon>
        <taxon>Tageteae</taxon>
        <taxon>Tagetes</taxon>
    </lineage>
</organism>
<evidence type="ECO:0000256" key="1">
    <source>
        <dbReference type="SAM" id="MobiDB-lite"/>
    </source>
</evidence>
<evidence type="ECO:0000313" key="2">
    <source>
        <dbReference type="EMBL" id="KAK1436306.1"/>
    </source>
</evidence>
<evidence type="ECO:0000313" key="3">
    <source>
        <dbReference type="Proteomes" id="UP001229421"/>
    </source>
</evidence>
<reference evidence="2" key="1">
    <citation type="journal article" date="2023" name="bioRxiv">
        <title>Improved chromosome-level genome assembly for marigold (Tagetes erecta).</title>
        <authorList>
            <person name="Jiang F."/>
            <person name="Yuan L."/>
            <person name="Wang S."/>
            <person name="Wang H."/>
            <person name="Xu D."/>
            <person name="Wang A."/>
            <person name="Fan W."/>
        </authorList>
    </citation>
    <scope>NUCLEOTIDE SEQUENCE</scope>
    <source>
        <strain evidence="2">WSJ</strain>
        <tissue evidence="2">Leaf</tissue>
    </source>
</reference>
<proteinExistence type="predicted"/>
<keyword evidence="3" id="KW-1185">Reference proteome</keyword>
<feature type="compositionally biased region" description="Acidic residues" evidence="1">
    <location>
        <begin position="114"/>
        <end position="123"/>
    </location>
</feature>
<accession>A0AAD8P8U9</accession>
<name>A0AAD8P8U9_TARER</name>